<dbReference type="PANTHER" id="PTHR42089:SF1">
    <property type="entry name" value="YALI0F09427P"/>
    <property type="match status" value="1"/>
</dbReference>
<accession>A0A899FY87</accession>
<keyword evidence="2" id="KW-1185">Reference proteome</keyword>
<sequence length="110" mass="12703">MAPKISLIISPSLFIPEPITLPYEYCSLTLETPKPLEEVFKCISDIKTSSLNHYEDLNKKFSIWSERLKQWEASAEERYLSEVRKIAPGYLDTNERLLQPTLTKPSFTPP</sequence>
<organism evidence="1 2">
    <name type="scientific">Pneumocystis wakefieldiae</name>
    <dbReference type="NCBI Taxonomy" id="38082"/>
    <lineage>
        <taxon>Eukaryota</taxon>
        <taxon>Fungi</taxon>
        <taxon>Dikarya</taxon>
        <taxon>Ascomycota</taxon>
        <taxon>Taphrinomycotina</taxon>
        <taxon>Pneumocystomycetes</taxon>
        <taxon>Pneumocystaceae</taxon>
        <taxon>Pneumocystis</taxon>
    </lineage>
</organism>
<dbReference type="PANTHER" id="PTHR42089">
    <property type="entry name" value="YALI0F09427P"/>
    <property type="match status" value="1"/>
</dbReference>
<name>A0A899FY87_9ASCO</name>
<proteinExistence type="predicted"/>
<evidence type="ECO:0000313" key="1">
    <source>
        <dbReference type="EMBL" id="QSL64972.1"/>
    </source>
</evidence>
<dbReference type="Proteomes" id="UP000663699">
    <property type="component" value="Chromosome 4"/>
</dbReference>
<dbReference type="AlphaFoldDB" id="A0A899FY87"/>
<dbReference type="OrthoDB" id="5344687at2759"/>
<reference evidence="1" key="1">
    <citation type="submission" date="2020-06" db="EMBL/GenBank/DDBJ databases">
        <title>Genomes of multiple members of Pneumocystis genus reveal paths to human pathogen Pneumocystis jirovecii.</title>
        <authorList>
            <person name="Cisse O.H."/>
            <person name="Ma L."/>
            <person name="Dekker J."/>
            <person name="Khil P."/>
            <person name="Jo J."/>
            <person name="Brenchley J."/>
            <person name="Blair R."/>
            <person name="Pahar B."/>
            <person name="Chabe M."/>
            <person name="Van Rompay K.A."/>
            <person name="Keesler R."/>
            <person name="Sukura A."/>
            <person name="Hirsch V."/>
            <person name="Kutty G."/>
            <person name="Liu Y."/>
            <person name="Peng L."/>
            <person name="Chen J."/>
            <person name="Song J."/>
            <person name="Weissenbacher-Lang C."/>
            <person name="Xu J."/>
            <person name="Upham N.S."/>
            <person name="Stajich J.E."/>
            <person name="Cuomo C.A."/>
            <person name="Cushion M.T."/>
            <person name="Kovacs J.A."/>
        </authorList>
    </citation>
    <scope>NUCLEOTIDE SEQUENCE</scope>
    <source>
        <strain evidence="1">2A</strain>
    </source>
</reference>
<dbReference type="EMBL" id="CP054535">
    <property type="protein sequence ID" value="QSL64972.1"/>
    <property type="molecule type" value="Genomic_DNA"/>
</dbReference>
<protein>
    <submittedName>
        <fullName evidence="1">Uncharacterized protein</fullName>
    </submittedName>
</protein>
<gene>
    <name evidence="1" type="ORF">MERGE_002276</name>
</gene>
<evidence type="ECO:0000313" key="2">
    <source>
        <dbReference type="Proteomes" id="UP000663699"/>
    </source>
</evidence>